<reference evidence="1" key="1">
    <citation type="submission" date="2012-09" db="EMBL/GenBank/DDBJ databases">
        <title>Genome Sequence of alkane-degrading Bacterium Alcanivorax balearicus MACL04.</title>
        <authorList>
            <person name="Lai Q."/>
            <person name="Shao Z."/>
        </authorList>
    </citation>
    <scope>NUCLEOTIDE SEQUENCE</scope>
    <source>
        <strain evidence="1">MACL04</strain>
    </source>
</reference>
<dbReference type="EMBL" id="ARXS01000008">
    <property type="protein sequence ID" value="MCU5782502.1"/>
    <property type="molecule type" value="Genomic_DNA"/>
</dbReference>
<sequence>MESRHHNLKTRQRRERHGYPDNLSLRVHRALSWLDRAEQEADPDSRFIFLWIAFNAAYATEIDDRHGLNEQTTFNGFLQKLWDLDSQKRLDELVWSAYSGAIRVLLDNPYVFRCFWEHQKGNLTEDHWKQSFERAKKAANAALAKQNTPTVLAIVFSRIYTLRNQIIHGGATWGGSVNREQIRDCVAILNDLVPTVIEIMMDNPGALWGEASYPVV</sequence>
<evidence type="ECO:0000313" key="2">
    <source>
        <dbReference type="Proteomes" id="UP001064106"/>
    </source>
</evidence>
<evidence type="ECO:0000313" key="1">
    <source>
        <dbReference type="EMBL" id="MCU5782502.1"/>
    </source>
</evidence>
<dbReference type="Proteomes" id="UP001064106">
    <property type="component" value="Unassembled WGS sequence"/>
</dbReference>
<protein>
    <recommendedName>
        <fullName evidence="3">Apea-like HEPN domain-containing protein</fullName>
    </recommendedName>
</protein>
<accession>A0ABT2QYC3</accession>
<comment type="caution">
    <text evidence="1">The sequence shown here is derived from an EMBL/GenBank/DDBJ whole genome shotgun (WGS) entry which is preliminary data.</text>
</comment>
<dbReference type="RefSeq" id="WP_262460187.1">
    <property type="nucleotide sequence ID" value="NZ_ARXS01000008.1"/>
</dbReference>
<name>A0ABT2QYC3_9GAMM</name>
<organism evidence="1 2">
    <name type="scientific">Alloalcanivorax balearicus MACL04</name>
    <dbReference type="NCBI Taxonomy" id="1177182"/>
    <lineage>
        <taxon>Bacteria</taxon>
        <taxon>Pseudomonadati</taxon>
        <taxon>Pseudomonadota</taxon>
        <taxon>Gammaproteobacteria</taxon>
        <taxon>Oceanospirillales</taxon>
        <taxon>Alcanivoracaceae</taxon>
        <taxon>Alloalcanivorax</taxon>
    </lineage>
</organism>
<keyword evidence="2" id="KW-1185">Reference proteome</keyword>
<proteinExistence type="predicted"/>
<evidence type="ECO:0008006" key="3">
    <source>
        <dbReference type="Google" id="ProtNLM"/>
    </source>
</evidence>
<gene>
    <name evidence="1" type="ORF">MA04_01802</name>
</gene>